<reference evidence="1" key="1">
    <citation type="journal article" date="2020" name="mSystems">
        <title>Genome- and Community-Level Interaction Insights into Carbon Utilization and Element Cycling Functions of Hydrothermarchaeota in Hydrothermal Sediment.</title>
        <authorList>
            <person name="Zhou Z."/>
            <person name="Liu Y."/>
            <person name="Xu W."/>
            <person name="Pan J."/>
            <person name="Luo Z.H."/>
            <person name="Li M."/>
        </authorList>
    </citation>
    <scope>NUCLEOTIDE SEQUENCE [LARGE SCALE GENOMIC DNA]</scope>
    <source>
        <strain evidence="1">SpSt-418</strain>
    </source>
</reference>
<sequence>MNSSFHVGDRAKRLLLQAAVAVAAMAGVVSMQRSQLQQPSLWESNPQLAEQQEAAQLQLLGQVPTFGFDNVVADWVFLKFLEYYGDIPVRNKTGYDLAPLYFDVITRRDPRFVDAYPFLSSSISYQLGQPEVSVKLMERGTAALSPEIAPNAYRVWRFKGLDQLLLLGDVPGAIRSHEMAAEWAKPVDPKLADLFNGIAEFLKRDPNSLPVRVNSWASIYVDALVSGDRQTQAKVKTELAKLGYEVQINQAGQPQLIKLKK</sequence>
<dbReference type="EMBL" id="DSRU01000101">
    <property type="protein sequence ID" value="HFM97673.1"/>
    <property type="molecule type" value="Genomic_DNA"/>
</dbReference>
<accession>A0A7C3PDQ3</accession>
<comment type="caution">
    <text evidence="1">The sequence shown here is derived from an EMBL/GenBank/DDBJ whole genome shotgun (WGS) entry which is preliminary data.</text>
</comment>
<proteinExistence type="predicted"/>
<dbReference type="AlphaFoldDB" id="A0A7C3PDQ3"/>
<gene>
    <name evidence="1" type="ORF">ENR64_07870</name>
</gene>
<evidence type="ECO:0000313" key="1">
    <source>
        <dbReference type="EMBL" id="HFM97673.1"/>
    </source>
</evidence>
<organism evidence="1">
    <name type="scientific">Oscillatoriales cyanobacterium SpSt-418</name>
    <dbReference type="NCBI Taxonomy" id="2282169"/>
    <lineage>
        <taxon>Bacteria</taxon>
        <taxon>Bacillati</taxon>
        <taxon>Cyanobacteriota</taxon>
        <taxon>Cyanophyceae</taxon>
        <taxon>Oscillatoriophycideae</taxon>
        <taxon>Oscillatoriales</taxon>
    </lineage>
</organism>
<protein>
    <submittedName>
        <fullName evidence="1">Uncharacterized protein</fullName>
    </submittedName>
</protein>
<name>A0A7C3PDQ3_9CYAN</name>